<comment type="caution">
    <text evidence="2">The sequence shown here is derived from an EMBL/GenBank/DDBJ whole genome shotgun (WGS) entry which is preliminary data.</text>
</comment>
<name>A0A2T9YPA5_9FUNG</name>
<feature type="compositionally biased region" description="Polar residues" evidence="1">
    <location>
        <begin position="321"/>
        <end position="339"/>
    </location>
</feature>
<accession>A0A2T9YPA5</accession>
<reference evidence="2 3" key="1">
    <citation type="journal article" date="2018" name="MBio">
        <title>Comparative Genomics Reveals the Core Gene Toolbox for the Fungus-Insect Symbiosis.</title>
        <authorList>
            <person name="Wang Y."/>
            <person name="Stata M."/>
            <person name="Wang W."/>
            <person name="Stajich J.E."/>
            <person name="White M.M."/>
            <person name="Moncalvo J.M."/>
        </authorList>
    </citation>
    <scope>NUCLEOTIDE SEQUENCE [LARGE SCALE GENOMIC DNA]</scope>
    <source>
        <strain evidence="2 3">SWE-8-4</strain>
    </source>
</reference>
<dbReference type="OrthoDB" id="10673979at2759"/>
<organism evidence="2 3">
    <name type="scientific">Smittium simulii</name>
    <dbReference type="NCBI Taxonomy" id="133385"/>
    <lineage>
        <taxon>Eukaryota</taxon>
        <taxon>Fungi</taxon>
        <taxon>Fungi incertae sedis</taxon>
        <taxon>Zoopagomycota</taxon>
        <taxon>Kickxellomycotina</taxon>
        <taxon>Harpellomycetes</taxon>
        <taxon>Harpellales</taxon>
        <taxon>Legeriomycetaceae</taxon>
        <taxon>Smittium</taxon>
    </lineage>
</organism>
<dbReference type="EMBL" id="MBFR01000100">
    <property type="protein sequence ID" value="PVU94149.1"/>
    <property type="molecule type" value="Genomic_DNA"/>
</dbReference>
<feature type="compositionally biased region" description="Polar residues" evidence="1">
    <location>
        <begin position="85"/>
        <end position="108"/>
    </location>
</feature>
<proteinExistence type="predicted"/>
<feature type="compositionally biased region" description="Polar residues" evidence="1">
    <location>
        <begin position="123"/>
        <end position="135"/>
    </location>
</feature>
<evidence type="ECO:0000313" key="2">
    <source>
        <dbReference type="EMBL" id="PVU94149.1"/>
    </source>
</evidence>
<feature type="region of interest" description="Disordered" evidence="1">
    <location>
        <begin position="1"/>
        <end position="29"/>
    </location>
</feature>
<dbReference type="AlphaFoldDB" id="A0A2T9YPA5"/>
<protein>
    <submittedName>
        <fullName evidence="2">Uncharacterized protein</fullName>
    </submittedName>
</protein>
<sequence>MQPSNSKEVNCTVSQASSNTQTLKTTNSSIPKSDLLRNRFSKKDFLHSEISEFISQFGTTPSEKFENAFSFIYDYHKTKASKNLTSQDVKPSLSPSHSPDNSCITLNNPKDLDLPLSKKPRNSTHSQPLSLTPCTKPSLNDSLDSTIFSSCSSNSLIEPSHKNFNSFTPANTDYSTVISKNTFSESPLTKNNLDSSSFAFFKLFEISDIKISLKQMMTPLPPRVELLTPNMLKNTSISSQKFALSAKNPTKKDFSIKINFSSDFSDKISRFFDQNRSILSPQALKYDISSNSNISDLDSITDLFFDIEPISKLSSKRKTSDSQAAKQSSKNTTLKNTNSQDKVLGSVRSTILDSTDTDQTDDNYGKKSSVKVSYSQYKNTKFKTDLQTTKKAYMDSDVQKSTHLSTVSSNCSDTLYNDNIISNRTFASDSKLVKTTSNSDNLLKYNSSTAVSSRNNDKKYSNNLDTSLSSTVSKLVPNEKNVNSISSRNYSVKTPTRGTDLINNATSNHVNRGKPLTNNVEFIKNLSADFGNLMVMNNERKYFSSEKIDLIQIQFRDYNSLARRYKYQADKFFEKNKLLSLMFYFEACNFFAEGFWYAQLFSPLFKTLENWAILIQFCKFVNTGCESLTGAIISDIRALNCIVLANVNYQASKICTEIAKNIADIIKNDSNNESHTESNLGFDTGDMRSSTKLTFSKYQKLIHLQNEYQLESEHWYNMDNLAELLHPAHLSLKFPDLWKRCLLKNKTDKNIKKTTFIDEKLNTKDNTNKNANSKTRDLLERKYAIRNSNANSNIDLSNKSNSDSNKIDNSPLDSPLLYPISSQTNILDVIAFTRTALKEIILSNNISEFRYL</sequence>
<feature type="region of interest" description="Disordered" evidence="1">
    <location>
        <begin position="85"/>
        <end position="135"/>
    </location>
</feature>
<keyword evidence="3" id="KW-1185">Reference proteome</keyword>
<feature type="region of interest" description="Disordered" evidence="1">
    <location>
        <begin position="316"/>
        <end position="339"/>
    </location>
</feature>
<evidence type="ECO:0000313" key="3">
    <source>
        <dbReference type="Proteomes" id="UP000245383"/>
    </source>
</evidence>
<evidence type="ECO:0000256" key="1">
    <source>
        <dbReference type="SAM" id="MobiDB-lite"/>
    </source>
</evidence>
<gene>
    <name evidence="2" type="ORF">BB561_002765</name>
</gene>
<dbReference type="Proteomes" id="UP000245383">
    <property type="component" value="Unassembled WGS sequence"/>
</dbReference>